<evidence type="ECO:0000256" key="2">
    <source>
        <dbReference type="ARBA" id="ARBA00012042"/>
    </source>
</evidence>
<evidence type="ECO:0000256" key="5">
    <source>
        <dbReference type="ARBA" id="ARBA00022777"/>
    </source>
</evidence>
<keyword evidence="4" id="KW-0547">Nucleotide-binding</keyword>
<dbReference type="InterPro" id="IPR006082">
    <property type="entry name" value="PRK"/>
</dbReference>
<keyword evidence="5 9" id="KW-0418">Kinase</keyword>
<dbReference type="InterPro" id="IPR006083">
    <property type="entry name" value="PRK/URK"/>
</dbReference>
<protein>
    <recommendedName>
        <fullName evidence="2">phosphoribulokinase</fullName>
        <ecNumber evidence="2">2.7.1.19</ecNumber>
    </recommendedName>
</protein>
<evidence type="ECO:0000256" key="4">
    <source>
        <dbReference type="ARBA" id="ARBA00022741"/>
    </source>
</evidence>
<gene>
    <name evidence="9" type="ORF">MNBD_GAMMA23-612</name>
</gene>
<comment type="similarity">
    <text evidence="1">Belongs to the phosphoribulokinase family.</text>
</comment>
<keyword evidence="6" id="KW-0067">ATP-binding</keyword>
<keyword evidence="3 9" id="KW-0808">Transferase</keyword>
<dbReference type="AlphaFoldDB" id="A0A3B1ACU3"/>
<dbReference type="EMBL" id="UOFT01000061">
    <property type="protein sequence ID" value="VAW97732.1"/>
    <property type="molecule type" value="Genomic_DNA"/>
</dbReference>
<organism evidence="9">
    <name type="scientific">hydrothermal vent metagenome</name>
    <dbReference type="NCBI Taxonomy" id="652676"/>
    <lineage>
        <taxon>unclassified sequences</taxon>
        <taxon>metagenomes</taxon>
        <taxon>ecological metagenomes</taxon>
    </lineage>
</organism>
<feature type="domain" description="Phosphoribulokinase/uridine kinase" evidence="8">
    <location>
        <begin position="7"/>
        <end position="220"/>
    </location>
</feature>
<dbReference type="GO" id="GO:0005975">
    <property type="term" value="P:carbohydrate metabolic process"/>
    <property type="evidence" value="ECO:0007669"/>
    <property type="project" value="InterPro"/>
</dbReference>
<dbReference type="Gene3D" id="3.40.50.300">
    <property type="entry name" value="P-loop containing nucleotide triphosphate hydrolases"/>
    <property type="match status" value="1"/>
</dbReference>
<dbReference type="NCBIfam" id="NF011997">
    <property type="entry name" value="PRK15453.1"/>
    <property type="match status" value="1"/>
</dbReference>
<dbReference type="Pfam" id="PF00485">
    <property type="entry name" value="PRK"/>
    <property type="match status" value="1"/>
</dbReference>
<dbReference type="PRINTS" id="PR00478">
    <property type="entry name" value="PHRIBLKINASE"/>
</dbReference>
<dbReference type="GO" id="GO:0005524">
    <property type="term" value="F:ATP binding"/>
    <property type="evidence" value="ECO:0007669"/>
    <property type="project" value="UniProtKB-KW"/>
</dbReference>
<proteinExistence type="inferred from homology"/>
<evidence type="ECO:0000313" key="9">
    <source>
        <dbReference type="EMBL" id="VAW97732.1"/>
    </source>
</evidence>
<evidence type="ECO:0000259" key="8">
    <source>
        <dbReference type="Pfam" id="PF00485"/>
    </source>
</evidence>
<sequence>MSAKHPVIAVTGSSGAGTTTVKNAFEHIFFREKIDPLIVEGDSFHRYDRASMKDAIAEFAEKGKQLSHFGPEANHFDLIAETFKNYGESGSCKRRYYLHSDDEAEEHNARLNTDLTPGQFTPWEEMKAGSDLLFYEGLHGGVADGDIKVHEFVDLLVGVVPIVNLEWIQKIHRDNAQRGYSADAIVDTILRRMDDYVHFITPQFSRTDINFQRVPTVDTSNPFIARDIPTPDESFIVIRFRRPDGVDFPYLLNMITDSFMSRPNTIVVPGSKMGFAMELILNPIIHELIERKKKA</sequence>
<reference evidence="9" key="1">
    <citation type="submission" date="2018-06" db="EMBL/GenBank/DDBJ databases">
        <authorList>
            <person name="Zhirakovskaya E."/>
        </authorList>
    </citation>
    <scope>NUCLEOTIDE SEQUENCE</scope>
</reference>
<evidence type="ECO:0000256" key="3">
    <source>
        <dbReference type="ARBA" id="ARBA00022679"/>
    </source>
</evidence>
<dbReference type="EC" id="2.7.1.19" evidence="2"/>
<evidence type="ECO:0000256" key="1">
    <source>
        <dbReference type="ARBA" id="ARBA00009719"/>
    </source>
</evidence>
<evidence type="ECO:0000256" key="7">
    <source>
        <dbReference type="ARBA" id="ARBA00047663"/>
    </source>
</evidence>
<dbReference type="GO" id="GO:0008974">
    <property type="term" value="F:phosphoribulokinase activity"/>
    <property type="evidence" value="ECO:0007669"/>
    <property type="project" value="UniProtKB-EC"/>
</dbReference>
<name>A0A3B1ACU3_9ZZZZ</name>
<dbReference type="SUPFAM" id="SSF52540">
    <property type="entry name" value="P-loop containing nucleoside triphosphate hydrolases"/>
    <property type="match status" value="1"/>
</dbReference>
<evidence type="ECO:0000256" key="6">
    <source>
        <dbReference type="ARBA" id="ARBA00022840"/>
    </source>
</evidence>
<accession>A0A3B1ACU3</accession>
<dbReference type="InterPro" id="IPR027417">
    <property type="entry name" value="P-loop_NTPase"/>
</dbReference>
<comment type="catalytic activity">
    <reaction evidence="7">
        <text>D-ribulose 5-phosphate + ATP = D-ribulose 1,5-bisphosphate + ADP + H(+)</text>
        <dbReference type="Rhea" id="RHEA:19365"/>
        <dbReference type="ChEBI" id="CHEBI:15378"/>
        <dbReference type="ChEBI" id="CHEBI:30616"/>
        <dbReference type="ChEBI" id="CHEBI:57870"/>
        <dbReference type="ChEBI" id="CHEBI:58121"/>
        <dbReference type="ChEBI" id="CHEBI:456216"/>
        <dbReference type="EC" id="2.7.1.19"/>
    </reaction>
</comment>